<dbReference type="RefSeq" id="WP_074052295.1">
    <property type="nucleotide sequence ID" value="NZ_CP018468.1"/>
</dbReference>
<organism evidence="1 2">
    <name type="scientific">Xanthomonas vesicatoria</name>
    <dbReference type="NCBI Taxonomy" id="56460"/>
    <lineage>
        <taxon>Bacteria</taxon>
        <taxon>Pseudomonadati</taxon>
        <taxon>Pseudomonadota</taxon>
        <taxon>Gammaproteobacteria</taxon>
        <taxon>Lysobacterales</taxon>
        <taxon>Lysobacteraceae</taxon>
        <taxon>Xanthomonas</taxon>
    </lineage>
</organism>
<sequence>MTAVVALWVVIAQDHHRWAADTRRQLQACRRTGLPEQRKQLRKELGKELQRQRVRRAAAMVTARLMRDEVARVNARRLAELARLPAGLVPGLAIGGRPVLATSSETPL</sequence>
<keyword evidence="2" id="KW-1185">Reference proteome</keyword>
<gene>
    <name evidence="1" type="ORF">LN473_00860</name>
</gene>
<evidence type="ECO:0000313" key="1">
    <source>
        <dbReference type="EMBL" id="MCC8620566.1"/>
    </source>
</evidence>
<accession>A0ABS8L5A7</accession>
<comment type="caution">
    <text evidence="1">The sequence shown here is derived from an EMBL/GenBank/DDBJ whole genome shotgun (WGS) entry which is preliminary data.</text>
</comment>
<name>A0ABS8L5A7_9XANT</name>
<protein>
    <submittedName>
        <fullName evidence="1">Uncharacterized protein</fullName>
    </submittedName>
</protein>
<dbReference type="EMBL" id="JAJIUN010000001">
    <property type="protein sequence ID" value="MCC8620566.1"/>
    <property type="molecule type" value="Genomic_DNA"/>
</dbReference>
<proteinExistence type="predicted"/>
<reference evidence="1" key="1">
    <citation type="submission" date="2021-11" db="EMBL/GenBank/DDBJ databases">
        <title>Genome resources and taxonomic validation of 89 Xanthomonas strains.</title>
        <authorList>
            <person name="Tambong J.T."/>
        </authorList>
    </citation>
    <scope>NUCLEOTIDE SEQUENCE</scope>
    <source>
        <strain evidence="1">Bv 5-4A</strain>
    </source>
</reference>
<dbReference type="Proteomes" id="UP001430544">
    <property type="component" value="Unassembled WGS sequence"/>
</dbReference>
<evidence type="ECO:0000313" key="2">
    <source>
        <dbReference type="Proteomes" id="UP001430544"/>
    </source>
</evidence>